<feature type="region of interest" description="Disordered" evidence="2">
    <location>
        <begin position="397"/>
        <end position="488"/>
    </location>
</feature>
<feature type="compositionally biased region" description="Low complexity" evidence="2">
    <location>
        <begin position="30"/>
        <end position="39"/>
    </location>
</feature>
<name>A0A7H8R7V6_TALRU</name>
<feature type="compositionally biased region" description="Polar residues" evidence="2">
    <location>
        <begin position="654"/>
        <end position="665"/>
    </location>
</feature>
<feature type="compositionally biased region" description="Low complexity" evidence="2">
    <location>
        <begin position="80"/>
        <end position="99"/>
    </location>
</feature>
<evidence type="ECO:0000256" key="1">
    <source>
        <dbReference type="SAM" id="Coils"/>
    </source>
</evidence>
<dbReference type="KEGG" id="trg:TRUGW13939_09635"/>
<reference evidence="4" key="1">
    <citation type="submission" date="2020-06" db="EMBL/GenBank/DDBJ databases">
        <title>A chromosome-scale genome assembly of Talaromyces rugulosus W13939.</title>
        <authorList>
            <person name="Wang B."/>
            <person name="Guo L."/>
            <person name="Ye K."/>
            <person name="Wang L."/>
        </authorList>
    </citation>
    <scope>NUCLEOTIDE SEQUENCE [LARGE SCALE GENOMIC DNA]</scope>
    <source>
        <strain evidence="4">W13939</strain>
    </source>
</reference>
<feature type="compositionally biased region" description="Polar residues" evidence="2">
    <location>
        <begin position="41"/>
        <end position="62"/>
    </location>
</feature>
<sequence length="1232" mass="134500">MYGSQYTGNYQAPPQPEWQQQHPPPPPPANAYNPNTYGPIQPSTSPAPGLDTTSWGVRYNQNAPPPPLPPRTGLSPPPSSYSSPLATTAPPLPTRPVAAETNSWDYGAGYNQPSQTPAPPPRPPLPAAYQNEAQQNAQAWQPPQQPYVPQYSHHAPTHHYDPSTPPPAPPPQSHTPTYSAGNHAPHPSMSYYQPPPMDQHPIAPPVSSPAPPTMSPPPAHYQPPPMDQHPVAPPASSPAPPTMSPPPGHPSGPPSGPPPGHPPGPQTSQGTSGASALGFGNPSDWEYLSATPGDVDDDHLYQQNVASVQSHTQPAPQNQIYQPVQSQSPVSSHVSNSAFSAPMQSTPAANAAPDHQAVPHSTHPARDDSVRSEYSAVSSMGRSETIDGVIQAWNQPVSPVIRPQDEDYSQSPISVSAKLASPPVQSNLQAPPPPNTYSELKSSSPMKASPDADSRAQTAPPDQTRTATPGASEKPAKPVDPYDDLDPWSKSSLFRYVTMLRKEAVAESDEEKYKIFTGFVAKETRLREVLYNIEHVAKEPKLSSDVTPPEPLKPKPDNKTEQKNIDRSDESGLIPVESEYFPANAVASSAQSPDVDDIPYSPGGRPILPRPYTAQGVKNQHASLQRSASNPSGRGSSPLTKVSPAQLESDLAIRSTSVPPQSATSEEPMAPLKPDSPQPAYTPFRYAEGPQRGSESLNIVQPAYQAYSALRQASAESGRAMSGAPVETGLSVPGSAPSDETFLGIIREKSVSYRGKSPSLGSGQSAIEGLGALIPSPFPIVEPSPEVASIEKKIEIYSDDFRYIPVATESWELSARDRRDKLDKERLTRQEKSEEHIDSLFNDKEIGYADINPLEEEFRQKEARTQLEEERRELEHFIRNVFNPLNTRLKEEIVELRALNQRAMEELKRQTVQGEHSSANYQISHTMKTVNTLAAKLEDRFQKRLDIALEREQRRKRAERRPYVFLGDSRALKKLDVDFEKMEKQNIVEAAKDRDERANKLTDLFDGAILCALGNHQRLLDDIASKTKKLDANSSKTNNLSESDTEMVMRSILGLTKLLVDDAEAMLTSFKTADSLLNEADYKVSVAEAQYSNANPDIFRQLDDEKQKEDGKIQEDHASKLESVRQGPAQTNATIDQVLQAMNKEPGSGTGPWKRPASITLPVVNGNSTSNSPPPPSTVKPVIEEQQQQHPGEVLMPGHRPRAPSAETEQQERLRKALEEAKKRNAAKNYTS</sequence>
<keyword evidence="1" id="KW-0175">Coiled coil</keyword>
<evidence type="ECO:0000313" key="4">
    <source>
        <dbReference type="Proteomes" id="UP000509510"/>
    </source>
</evidence>
<feature type="compositionally biased region" description="Low complexity" evidence="2">
    <location>
        <begin position="322"/>
        <end position="342"/>
    </location>
</feature>
<feature type="compositionally biased region" description="Low complexity" evidence="2">
    <location>
        <begin position="127"/>
        <end position="151"/>
    </location>
</feature>
<feature type="compositionally biased region" description="Pro residues" evidence="2">
    <location>
        <begin position="63"/>
        <end position="79"/>
    </location>
</feature>
<feature type="compositionally biased region" description="Low complexity" evidence="2">
    <location>
        <begin position="1162"/>
        <end position="1171"/>
    </location>
</feature>
<accession>A0A7H8R7V6</accession>
<feature type="compositionally biased region" description="Pro residues" evidence="2">
    <location>
        <begin position="116"/>
        <end position="126"/>
    </location>
</feature>
<dbReference type="GeneID" id="55997118"/>
<evidence type="ECO:0000313" key="3">
    <source>
        <dbReference type="EMBL" id="QKX62474.1"/>
    </source>
</evidence>
<dbReference type="EMBL" id="CP055902">
    <property type="protein sequence ID" value="QKX62474.1"/>
    <property type="molecule type" value="Genomic_DNA"/>
</dbReference>
<feature type="region of interest" description="Disordered" evidence="2">
    <location>
        <begin position="537"/>
        <end position="693"/>
    </location>
</feature>
<organism evidence="3 4">
    <name type="scientific">Talaromyces rugulosus</name>
    <name type="common">Penicillium rugulosum</name>
    <dbReference type="NCBI Taxonomy" id="121627"/>
    <lineage>
        <taxon>Eukaryota</taxon>
        <taxon>Fungi</taxon>
        <taxon>Dikarya</taxon>
        <taxon>Ascomycota</taxon>
        <taxon>Pezizomycotina</taxon>
        <taxon>Eurotiomycetes</taxon>
        <taxon>Eurotiomycetidae</taxon>
        <taxon>Eurotiales</taxon>
        <taxon>Trichocomaceae</taxon>
        <taxon>Talaromyces</taxon>
        <taxon>Talaromyces sect. Islandici</taxon>
    </lineage>
</organism>
<evidence type="ECO:0000256" key="2">
    <source>
        <dbReference type="SAM" id="MobiDB-lite"/>
    </source>
</evidence>
<feature type="region of interest" description="Disordered" evidence="2">
    <location>
        <begin position="1143"/>
        <end position="1214"/>
    </location>
</feature>
<feature type="compositionally biased region" description="Basic and acidic residues" evidence="2">
    <location>
        <begin position="552"/>
        <end position="570"/>
    </location>
</feature>
<dbReference type="RefSeq" id="XP_035348648.1">
    <property type="nucleotide sequence ID" value="XM_035492755.1"/>
</dbReference>
<feature type="compositionally biased region" description="Polar residues" evidence="2">
    <location>
        <begin position="455"/>
        <end position="469"/>
    </location>
</feature>
<feature type="coiled-coil region" evidence="1">
    <location>
        <begin position="860"/>
        <end position="913"/>
    </location>
</feature>
<dbReference type="Proteomes" id="UP000509510">
    <property type="component" value="Chromosome V"/>
</dbReference>
<keyword evidence="4" id="KW-1185">Reference proteome</keyword>
<dbReference type="OrthoDB" id="1883964at2759"/>
<gene>
    <name evidence="3" type="ORF">TRUGW13939_09635</name>
</gene>
<feature type="compositionally biased region" description="Polar residues" evidence="2">
    <location>
        <begin position="301"/>
        <end position="321"/>
    </location>
</feature>
<feature type="region of interest" description="Disordered" evidence="2">
    <location>
        <begin position="720"/>
        <end position="739"/>
    </location>
</feature>
<feature type="region of interest" description="Disordered" evidence="2">
    <location>
        <begin position="1"/>
        <end position="382"/>
    </location>
</feature>
<feature type="compositionally biased region" description="Polar residues" evidence="2">
    <location>
        <begin position="616"/>
        <end position="640"/>
    </location>
</feature>
<proteinExistence type="predicted"/>
<protein>
    <submittedName>
        <fullName evidence="3">Uncharacterized protein</fullName>
    </submittedName>
</protein>
<dbReference type="AlphaFoldDB" id="A0A7H8R7V6"/>
<feature type="compositionally biased region" description="Polar residues" evidence="2">
    <location>
        <begin position="436"/>
        <end position="446"/>
    </location>
</feature>
<feature type="compositionally biased region" description="Pro residues" evidence="2">
    <location>
        <begin position="163"/>
        <end position="173"/>
    </location>
</feature>
<feature type="compositionally biased region" description="Pro residues" evidence="2">
    <location>
        <begin position="193"/>
        <end position="265"/>
    </location>
</feature>